<dbReference type="OrthoDB" id="1921190at2759"/>
<evidence type="ECO:0008006" key="3">
    <source>
        <dbReference type="Google" id="ProtNLM"/>
    </source>
</evidence>
<organism evidence="1 2">
    <name type="scientific">Rhododendron williamsianum</name>
    <dbReference type="NCBI Taxonomy" id="262921"/>
    <lineage>
        <taxon>Eukaryota</taxon>
        <taxon>Viridiplantae</taxon>
        <taxon>Streptophyta</taxon>
        <taxon>Embryophyta</taxon>
        <taxon>Tracheophyta</taxon>
        <taxon>Spermatophyta</taxon>
        <taxon>Magnoliopsida</taxon>
        <taxon>eudicotyledons</taxon>
        <taxon>Gunneridae</taxon>
        <taxon>Pentapetalae</taxon>
        <taxon>asterids</taxon>
        <taxon>Ericales</taxon>
        <taxon>Ericaceae</taxon>
        <taxon>Ericoideae</taxon>
        <taxon>Rhodoreae</taxon>
        <taxon>Rhododendron</taxon>
    </lineage>
</organism>
<proteinExistence type="predicted"/>
<evidence type="ECO:0000313" key="1">
    <source>
        <dbReference type="EMBL" id="KAE9449553.1"/>
    </source>
</evidence>
<name>A0A6A4KPW2_9ERIC</name>
<comment type="caution">
    <text evidence="1">The sequence shown here is derived from an EMBL/GenBank/DDBJ whole genome shotgun (WGS) entry which is preliminary data.</text>
</comment>
<dbReference type="PANTHER" id="PTHR32011:SF6">
    <property type="entry name" value="KNR4_SMI1-LIKE DOMAIN-CONTAINING PROTEIN"/>
    <property type="match status" value="1"/>
</dbReference>
<evidence type="ECO:0000313" key="2">
    <source>
        <dbReference type="Proteomes" id="UP000428333"/>
    </source>
</evidence>
<dbReference type="AlphaFoldDB" id="A0A6A4KPW2"/>
<gene>
    <name evidence="1" type="ORF">C3L33_18549</name>
</gene>
<protein>
    <recommendedName>
        <fullName evidence="3">Knr4/Smi1-like domain-containing protein</fullName>
    </recommendedName>
</protein>
<keyword evidence="2" id="KW-1185">Reference proteome</keyword>
<reference evidence="1 2" key="1">
    <citation type="journal article" date="2019" name="Genome Biol. Evol.">
        <title>The Rhododendron genome and chromosomal organization provide insight into shared whole-genome duplications across the heath family (Ericaceae).</title>
        <authorList>
            <person name="Soza V.L."/>
            <person name="Lindsley D."/>
            <person name="Waalkes A."/>
            <person name="Ramage E."/>
            <person name="Patwardhan R.P."/>
            <person name="Burton J.N."/>
            <person name="Adey A."/>
            <person name="Kumar A."/>
            <person name="Qiu R."/>
            <person name="Shendure J."/>
            <person name="Hall B."/>
        </authorList>
    </citation>
    <scope>NUCLEOTIDE SEQUENCE [LARGE SCALE GENOMIC DNA]</scope>
    <source>
        <strain evidence="1">RSF 1966-606</strain>
    </source>
</reference>
<sequence length="304" mass="33648">MAPTVLTIKPPLTNHTTNHPRIPKPPRVCFSFAAYAKAVIHHLATTSDVVVEPGLTEAEFTAIESAFHFTFPPDLRSVLQEGLPVGPGFPNWRCSSAQQLQILTSLPALGLCKEVATNNFWARSWGEKPKRTDEAVELAKRLLKESPVLVPIYRNSRRRPRSLTAPAWAAREARRIEFWTEVVGGGGRAEEEARGETRQRQSGDLVGRMDDVWCRLRDGGWREEEVGEMMDGGEEGIKGLRDVVGHARELSVLLLRAGWSTEDVADSLGFQVENGGGCGCGGYEVESNWLEFRHDSSCCLLEAI</sequence>
<feature type="non-terminal residue" evidence="1">
    <location>
        <position position="1"/>
    </location>
</feature>
<accession>A0A6A4KPW2</accession>
<dbReference type="Proteomes" id="UP000428333">
    <property type="component" value="Linkage Group LG11"/>
</dbReference>
<dbReference type="EMBL" id="QEFC01003165">
    <property type="protein sequence ID" value="KAE9449553.1"/>
    <property type="molecule type" value="Genomic_DNA"/>
</dbReference>
<dbReference type="PANTHER" id="PTHR32011">
    <property type="entry name" value="OS08G0472400 PROTEIN"/>
    <property type="match status" value="1"/>
</dbReference>